<accession>A0A9E8SNT9</accession>
<dbReference type="PRINTS" id="PR00800">
    <property type="entry name" value="YHDCRBOXLASE"/>
</dbReference>
<sequence length="489" mass="54312">MKRSAPIHIDAEQFRKNGHMLIDRIAAFLESLPEQPVTKGEQPREIRALLGNEPLPVDATPLENIYMNVSELLFQHSLHNGHPRFWGYITSSAAPAGILADLLAASVNANVGAYPLSPVATEIEKQTVRWIAEFIGFPNDCGGLFVSGGNMANITGLLAARKAKAPWDIRKTGLNSRKMLIYCSVGTHTWIHKAADLLGFGTDSIRWIGMNGDQQMQTQLLENQIIEDLNQGHLPFVVVGTAGSVSTGSVDRLSEIAAVCKKHELWFHIDGAYGAPAVIVPEVTALFDGLELADSVALDPHKWLYSPLEAGCILVRNPKALAEAFSFRPEYYNFDGSDEDPATNFHEEGMQNSRGFRALKVWVTLRQVGKNGYIGMLREDIQLAKKLYDLTHAHPDMEAVSNHLSITTFRYVPRDFDKNDLGRLNKLNEELVNRIQTGGEAFVSNAVIDGKYCLRVCIVNYRTSEEDIEALVEIVERFGNEVFNQLKVK</sequence>
<dbReference type="PROSITE" id="PS00392">
    <property type="entry name" value="DDC_GAD_HDC_YDC"/>
    <property type="match status" value="1"/>
</dbReference>
<keyword evidence="9" id="KW-1185">Reference proteome</keyword>
<evidence type="ECO:0000313" key="9">
    <source>
        <dbReference type="Proteomes" id="UP001164653"/>
    </source>
</evidence>
<dbReference type="PANTHER" id="PTHR11999:SF70">
    <property type="entry name" value="MIP05841P"/>
    <property type="match status" value="1"/>
</dbReference>
<dbReference type="GO" id="GO:0016831">
    <property type="term" value="F:carboxy-lyase activity"/>
    <property type="evidence" value="ECO:0007669"/>
    <property type="project" value="UniProtKB-KW"/>
</dbReference>
<feature type="modified residue" description="N6-(pyridoxal phosphate)lysine" evidence="6">
    <location>
        <position position="302"/>
    </location>
</feature>
<evidence type="ECO:0000313" key="8">
    <source>
        <dbReference type="EMBL" id="WAC14041.1"/>
    </source>
</evidence>
<evidence type="ECO:0000256" key="6">
    <source>
        <dbReference type="PIRSR" id="PIRSR602129-50"/>
    </source>
</evidence>
<dbReference type="KEGG" id="dpf:ON006_08775"/>
<dbReference type="InterPro" id="IPR021115">
    <property type="entry name" value="Pyridoxal-P_BS"/>
</dbReference>
<dbReference type="GO" id="GO:0008483">
    <property type="term" value="F:transaminase activity"/>
    <property type="evidence" value="ECO:0007669"/>
    <property type="project" value="UniProtKB-KW"/>
</dbReference>
<keyword evidence="8" id="KW-0808">Transferase</keyword>
<keyword evidence="3" id="KW-0210">Decarboxylase</keyword>
<keyword evidence="4 6" id="KW-0663">Pyridoxal phosphate</keyword>
<comment type="cofactor">
    <cofactor evidence="1 6 7">
        <name>pyridoxal 5'-phosphate</name>
        <dbReference type="ChEBI" id="CHEBI:597326"/>
    </cofactor>
</comment>
<dbReference type="Gene3D" id="3.90.1150.10">
    <property type="entry name" value="Aspartate Aminotransferase, domain 1"/>
    <property type="match status" value="1"/>
</dbReference>
<evidence type="ECO:0000256" key="4">
    <source>
        <dbReference type="ARBA" id="ARBA00022898"/>
    </source>
</evidence>
<evidence type="ECO:0000256" key="2">
    <source>
        <dbReference type="ARBA" id="ARBA00009533"/>
    </source>
</evidence>
<evidence type="ECO:0000256" key="7">
    <source>
        <dbReference type="RuleBase" id="RU000382"/>
    </source>
</evidence>
<evidence type="ECO:0000256" key="1">
    <source>
        <dbReference type="ARBA" id="ARBA00001933"/>
    </source>
</evidence>
<dbReference type="GO" id="GO:0006520">
    <property type="term" value="P:amino acid metabolic process"/>
    <property type="evidence" value="ECO:0007669"/>
    <property type="project" value="InterPro"/>
</dbReference>
<dbReference type="InterPro" id="IPR015421">
    <property type="entry name" value="PyrdxlP-dep_Trfase_major"/>
</dbReference>
<keyword evidence="8" id="KW-0032">Aminotransferase</keyword>
<dbReference type="SUPFAM" id="SSF53383">
    <property type="entry name" value="PLP-dependent transferases"/>
    <property type="match status" value="1"/>
</dbReference>
<dbReference type="Gene3D" id="3.40.640.10">
    <property type="entry name" value="Type I PLP-dependent aspartate aminotransferase-like (Major domain)"/>
    <property type="match status" value="1"/>
</dbReference>
<dbReference type="Pfam" id="PF00282">
    <property type="entry name" value="Pyridoxal_deC"/>
    <property type="match status" value="1"/>
</dbReference>
<gene>
    <name evidence="8" type="ORF">ON006_08775</name>
</gene>
<protein>
    <submittedName>
        <fullName evidence="8">Aspartate aminotransferase family protein</fullName>
    </submittedName>
</protein>
<dbReference type="InterPro" id="IPR010977">
    <property type="entry name" value="Aromatic_deC"/>
</dbReference>
<name>A0A9E8SNT9_9BACT</name>
<dbReference type="GO" id="GO:0019752">
    <property type="term" value="P:carboxylic acid metabolic process"/>
    <property type="evidence" value="ECO:0007669"/>
    <property type="project" value="InterPro"/>
</dbReference>
<evidence type="ECO:0000256" key="5">
    <source>
        <dbReference type="ARBA" id="ARBA00023239"/>
    </source>
</evidence>
<dbReference type="AlphaFoldDB" id="A0A9E8SNT9"/>
<dbReference type="InterPro" id="IPR002129">
    <property type="entry name" value="PyrdxlP-dep_de-COase"/>
</dbReference>
<dbReference type="PANTHER" id="PTHR11999">
    <property type="entry name" value="GROUP II PYRIDOXAL-5-PHOSPHATE DECARBOXYLASE"/>
    <property type="match status" value="1"/>
</dbReference>
<proteinExistence type="inferred from homology"/>
<organism evidence="8 9">
    <name type="scientific">Dyadobacter pollutisoli</name>
    <dbReference type="NCBI Taxonomy" id="2910158"/>
    <lineage>
        <taxon>Bacteria</taxon>
        <taxon>Pseudomonadati</taxon>
        <taxon>Bacteroidota</taxon>
        <taxon>Cytophagia</taxon>
        <taxon>Cytophagales</taxon>
        <taxon>Spirosomataceae</taxon>
        <taxon>Dyadobacter</taxon>
    </lineage>
</organism>
<comment type="similarity">
    <text evidence="2 7">Belongs to the group II decarboxylase family.</text>
</comment>
<reference evidence="8" key="1">
    <citation type="submission" date="2022-11" db="EMBL/GenBank/DDBJ databases">
        <title>Dyadobacter pollutisoli sp. nov., isolated from plastic dumped soil.</title>
        <authorList>
            <person name="Kim J.M."/>
            <person name="Kim K.R."/>
            <person name="Lee J.K."/>
            <person name="Hao L."/>
            <person name="Jeon C.O."/>
        </authorList>
    </citation>
    <scope>NUCLEOTIDE SEQUENCE</scope>
    <source>
        <strain evidence="8">U1</strain>
    </source>
</reference>
<dbReference type="GO" id="GO:0030170">
    <property type="term" value="F:pyridoxal phosphate binding"/>
    <property type="evidence" value="ECO:0007669"/>
    <property type="project" value="InterPro"/>
</dbReference>
<dbReference type="InterPro" id="IPR015422">
    <property type="entry name" value="PyrdxlP-dep_Trfase_small"/>
</dbReference>
<dbReference type="RefSeq" id="WP_244818851.1">
    <property type="nucleotide sequence ID" value="NZ_CP112998.1"/>
</dbReference>
<dbReference type="EMBL" id="CP112998">
    <property type="protein sequence ID" value="WAC14041.1"/>
    <property type="molecule type" value="Genomic_DNA"/>
</dbReference>
<dbReference type="InterPro" id="IPR015424">
    <property type="entry name" value="PyrdxlP-dep_Trfase"/>
</dbReference>
<keyword evidence="5 7" id="KW-0456">Lyase</keyword>
<evidence type="ECO:0000256" key="3">
    <source>
        <dbReference type="ARBA" id="ARBA00022793"/>
    </source>
</evidence>
<dbReference type="Gene3D" id="1.20.1340.10">
    <property type="entry name" value="dopa decarboxylase, N-terminal domain"/>
    <property type="match status" value="1"/>
</dbReference>
<dbReference type="Proteomes" id="UP001164653">
    <property type="component" value="Chromosome"/>
</dbReference>